<feature type="domain" description="Putative exodeoxyribonuclease 8 PDDEXK-like" evidence="1">
    <location>
        <begin position="85"/>
        <end position="294"/>
    </location>
</feature>
<evidence type="ECO:0000313" key="3">
    <source>
        <dbReference type="Proteomes" id="UP001589813"/>
    </source>
</evidence>
<reference evidence="2 3" key="1">
    <citation type="submission" date="2024-09" db="EMBL/GenBank/DDBJ databases">
        <authorList>
            <person name="Sun Q."/>
            <person name="Mori K."/>
        </authorList>
    </citation>
    <scope>NUCLEOTIDE SEQUENCE [LARGE SCALE GENOMIC DNA]</scope>
    <source>
        <strain evidence="2 3">KCTC 23315</strain>
    </source>
</reference>
<dbReference type="Pfam" id="PF12684">
    <property type="entry name" value="DUF3799"/>
    <property type="match status" value="1"/>
</dbReference>
<keyword evidence="3" id="KW-1185">Reference proteome</keyword>
<organism evidence="2 3">
    <name type="scientific">Rheinheimera tilapiae</name>
    <dbReference type="NCBI Taxonomy" id="875043"/>
    <lineage>
        <taxon>Bacteria</taxon>
        <taxon>Pseudomonadati</taxon>
        <taxon>Pseudomonadota</taxon>
        <taxon>Gammaproteobacteria</taxon>
        <taxon>Chromatiales</taxon>
        <taxon>Chromatiaceae</taxon>
        <taxon>Rheinheimera</taxon>
    </lineage>
</organism>
<dbReference type="InterPro" id="IPR011604">
    <property type="entry name" value="PDDEXK-like_dom_sf"/>
</dbReference>
<dbReference type="RefSeq" id="WP_377241323.1">
    <property type="nucleotide sequence ID" value="NZ_JBHLXP010000001.1"/>
</dbReference>
<gene>
    <name evidence="2" type="ORF">ACFFJP_05660</name>
</gene>
<evidence type="ECO:0000259" key="1">
    <source>
        <dbReference type="Pfam" id="PF12684"/>
    </source>
</evidence>
<evidence type="ECO:0000313" key="2">
    <source>
        <dbReference type="EMBL" id="MFC0047766.1"/>
    </source>
</evidence>
<dbReference type="EMBL" id="JBHLXP010000001">
    <property type="protein sequence ID" value="MFC0047766.1"/>
    <property type="molecule type" value="Genomic_DNA"/>
</dbReference>
<name>A0ABV6BA75_9GAMM</name>
<accession>A0ABV6BA75</accession>
<dbReference type="Proteomes" id="UP001589813">
    <property type="component" value="Unassembled WGS sequence"/>
</dbReference>
<dbReference type="Gene3D" id="3.90.320.10">
    <property type="match status" value="1"/>
</dbReference>
<proteinExistence type="predicted"/>
<dbReference type="InterPro" id="IPR024432">
    <property type="entry name" value="Put_RecE_PDDEXK-like_dom"/>
</dbReference>
<sequence length="306" mass="34581">MTPPLDLFGDIQFADEEELVFVDDALDLSPQADGEEFAGTGIYYAMSNEAYHSGPGVSKSGLDLIAVNPSAYIWHKQAPVDYLALQALDLGSALHCALLEPAEFEKRFVVAPEFNRRTTAGREAESEFLAQAYADGMTPLTHEDAAKLRIMKDSVMAHPVARMIFEAQGHNEASIYWNDAETNELCRIRPDRMPIIPELGPLVVDVKKVDGLDRFDRHVADFRYHVQDAMYTDGYRNHFGETPDFLFLIVSSSISAGRYGVDVVRLPQEWKQEGHDLYRRDLQAYAACRQADDWLHVRTLTRPRWA</sequence>
<comment type="caution">
    <text evidence="2">The sequence shown here is derived from an EMBL/GenBank/DDBJ whole genome shotgun (WGS) entry which is preliminary data.</text>
</comment>
<protein>
    <submittedName>
        <fullName evidence="2">PD-(D/E)XK nuclease-like domain-containing protein</fullName>
    </submittedName>
</protein>